<dbReference type="InterPro" id="IPR036388">
    <property type="entry name" value="WH-like_DNA-bd_sf"/>
</dbReference>
<evidence type="ECO:0000256" key="3">
    <source>
        <dbReference type="ARBA" id="ARBA00023125"/>
    </source>
</evidence>
<dbReference type="Gene3D" id="3.40.50.1360">
    <property type="match status" value="1"/>
</dbReference>
<dbReference type="RefSeq" id="WP_123738643.1">
    <property type="nucleotide sequence ID" value="NZ_CALFQU010000049.1"/>
</dbReference>
<evidence type="ECO:0000256" key="4">
    <source>
        <dbReference type="ARBA" id="ARBA00023163"/>
    </source>
</evidence>
<evidence type="ECO:0000313" key="6">
    <source>
        <dbReference type="EMBL" id="ROR96468.1"/>
    </source>
</evidence>
<dbReference type="Gene3D" id="1.10.10.10">
    <property type="entry name" value="Winged helix-like DNA-binding domain superfamily/Winged helix DNA-binding domain"/>
    <property type="match status" value="1"/>
</dbReference>
<dbReference type="GO" id="GO:0030246">
    <property type="term" value="F:carbohydrate binding"/>
    <property type="evidence" value="ECO:0007669"/>
    <property type="project" value="InterPro"/>
</dbReference>
<proteinExistence type="inferred from homology"/>
<keyword evidence="2" id="KW-0805">Transcription regulation</keyword>
<evidence type="ECO:0000313" key="7">
    <source>
        <dbReference type="Proteomes" id="UP000275356"/>
    </source>
</evidence>
<dbReference type="SUPFAM" id="SSF100950">
    <property type="entry name" value="NagB/RpiA/CoA transferase-like"/>
    <property type="match status" value="1"/>
</dbReference>
<organism evidence="6 7">
    <name type="scientific">Salana multivorans</name>
    <dbReference type="NCBI Taxonomy" id="120377"/>
    <lineage>
        <taxon>Bacteria</taxon>
        <taxon>Bacillati</taxon>
        <taxon>Actinomycetota</taxon>
        <taxon>Actinomycetes</taxon>
        <taxon>Micrococcales</taxon>
        <taxon>Beutenbergiaceae</taxon>
        <taxon>Salana</taxon>
    </lineage>
</organism>
<dbReference type="InterPro" id="IPR051054">
    <property type="entry name" value="SorC_transcr_regulators"/>
</dbReference>
<dbReference type="OrthoDB" id="186585at2"/>
<evidence type="ECO:0000256" key="1">
    <source>
        <dbReference type="ARBA" id="ARBA00010466"/>
    </source>
</evidence>
<keyword evidence="3 6" id="KW-0238">DNA-binding</keyword>
<feature type="domain" description="Sugar-binding" evidence="5">
    <location>
        <begin position="66"/>
        <end position="311"/>
    </location>
</feature>
<name>A0A3N2DA18_9MICO</name>
<dbReference type="PANTHER" id="PTHR34294">
    <property type="entry name" value="TRANSCRIPTIONAL REGULATOR-RELATED"/>
    <property type="match status" value="1"/>
</dbReference>
<accession>A0A3N2DA18</accession>
<gene>
    <name evidence="6" type="ORF">EDD28_1053</name>
</gene>
<dbReference type="AlphaFoldDB" id="A0A3N2DA18"/>
<dbReference type="InterPro" id="IPR037171">
    <property type="entry name" value="NagB/RpiA_transferase-like"/>
</dbReference>
<dbReference type="GO" id="GO:0003677">
    <property type="term" value="F:DNA binding"/>
    <property type="evidence" value="ECO:0007669"/>
    <property type="project" value="UniProtKB-KW"/>
</dbReference>
<keyword evidence="7" id="KW-1185">Reference proteome</keyword>
<protein>
    <submittedName>
        <fullName evidence="6">DNA-binding transcriptional regulator LsrR (DeoR family)</fullName>
    </submittedName>
</protein>
<comment type="caution">
    <text evidence="6">The sequence shown here is derived from an EMBL/GenBank/DDBJ whole genome shotgun (WGS) entry which is preliminary data.</text>
</comment>
<evidence type="ECO:0000259" key="5">
    <source>
        <dbReference type="Pfam" id="PF04198"/>
    </source>
</evidence>
<dbReference type="Proteomes" id="UP000275356">
    <property type="component" value="Unassembled WGS sequence"/>
</dbReference>
<dbReference type="PANTHER" id="PTHR34294:SF1">
    <property type="entry name" value="TRANSCRIPTIONAL REGULATOR LSRR"/>
    <property type="match status" value="1"/>
</dbReference>
<reference evidence="6 7" key="1">
    <citation type="submission" date="2018-11" db="EMBL/GenBank/DDBJ databases">
        <title>Sequencing the genomes of 1000 actinobacteria strains.</title>
        <authorList>
            <person name="Klenk H.-P."/>
        </authorList>
    </citation>
    <scope>NUCLEOTIDE SEQUENCE [LARGE SCALE GENOMIC DNA]</scope>
    <source>
        <strain evidence="6 7">DSM 13521</strain>
    </source>
</reference>
<dbReference type="EMBL" id="RKHQ01000001">
    <property type="protein sequence ID" value="ROR96468.1"/>
    <property type="molecule type" value="Genomic_DNA"/>
</dbReference>
<evidence type="ECO:0000256" key="2">
    <source>
        <dbReference type="ARBA" id="ARBA00023015"/>
    </source>
</evidence>
<sequence length="317" mass="33687">MSASPSSQAASAQLTVKVARAYYLEDKTKLQIAAELDISRFKVARLLARARETGIVTVSIHENPSAEMTLAARLRHRFGLVDSIVVAPVDHAAARDQVAMAGAAFLATRLSPQDVVGLAWGRTLAAMSGFLGGLPPVRAIQLNGSLGDDLAISPIEILRRVVTSAEGQAVPIFAPLLVDNPEAATTIRRQPEIRRAYEAFHDLTIACLSAGSWEPTTSQLVDRLEESERLALVEAGAVGEVAGIFLDAQGRPLEMLAGRMIRIPVDLLARVPLKIVIADGVPKASIVLAAIRAGLVDAVVVDHALAAELLRLSEPED</sequence>
<keyword evidence="4" id="KW-0804">Transcription</keyword>
<dbReference type="InterPro" id="IPR007324">
    <property type="entry name" value="Sugar-bd_dom_put"/>
</dbReference>
<comment type="similarity">
    <text evidence="1">Belongs to the SorC transcriptional regulatory family.</text>
</comment>
<dbReference type="Pfam" id="PF04198">
    <property type="entry name" value="Sugar-bind"/>
    <property type="match status" value="1"/>
</dbReference>